<feature type="transmembrane region" description="Helical" evidence="1">
    <location>
        <begin position="21"/>
        <end position="40"/>
    </location>
</feature>
<protein>
    <submittedName>
        <fullName evidence="2">Uncharacterized protein</fullName>
    </submittedName>
</protein>
<keyword evidence="1" id="KW-0812">Transmembrane</keyword>
<gene>
    <name evidence="2" type="ORF">BTO11_12480</name>
</gene>
<keyword evidence="1" id="KW-1133">Transmembrane helix</keyword>
<dbReference type="OrthoDB" id="6240672at2"/>
<dbReference type="Proteomes" id="UP000239007">
    <property type="component" value="Unassembled WGS sequence"/>
</dbReference>
<comment type="caution">
    <text evidence="2">The sequence shown here is derived from an EMBL/GenBank/DDBJ whole genome shotgun (WGS) entry which is preliminary data.</text>
</comment>
<dbReference type="EMBL" id="MSCH01000003">
    <property type="protein sequence ID" value="PQJ54394.1"/>
    <property type="molecule type" value="Genomic_DNA"/>
</dbReference>
<evidence type="ECO:0000313" key="3">
    <source>
        <dbReference type="Proteomes" id="UP000239007"/>
    </source>
</evidence>
<keyword evidence="3" id="KW-1185">Reference proteome</keyword>
<keyword evidence="1" id="KW-0472">Membrane</keyword>
<dbReference type="AlphaFoldDB" id="A0A2S7UWL8"/>
<dbReference type="RefSeq" id="WP_105052909.1">
    <property type="nucleotide sequence ID" value="NZ_BMYG01000001.1"/>
</dbReference>
<sequence>MWYGKEQRRGNSDWVSVAINLFNIFSWVVFLIALVIFHYARPEVEYFVYQMVNEQVNVRTDWLVDLKGWLEITLYFCLSLSLLTIVLNQFRLKRRTDRQRYNMYMLFVMSLVFFTFVTAS</sequence>
<feature type="transmembrane region" description="Helical" evidence="1">
    <location>
        <begin position="72"/>
        <end position="90"/>
    </location>
</feature>
<reference evidence="2 3" key="1">
    <citation type="submission" date="2016-12" db="EMBL/GenBank/DDBJ databases">
        <title>Diversity of luminous bacteria.</title>
        <authorList>
            <person name="Yoshizawa S."/>
            <person name="Kogure K."/>
        </authorList>
    </citation>
    <scope>NUCLEOTIDE SEQUENCE [LARGE SCALE GENOMIC DNA]</scope>
    <source>
        <strain evidence="2 3">SA4-48</strain>
    </source>
</reference>
<name>A0A2S7UWL8_9GAMM</name>
<proteinExistence type="predicted"/>
<feature type="transmembrane region" description="Helical" evidence="1">
    <location>
        <begin position="102"/>
        <end position="119"/>
    </location>
</feature>
<organism evidence="2 3">
    <name type="scientific">Psychrosphaera saromensis</name>
    <dbReference type="NCBI Taxonomy" id="716813"/>
    <lineage>
        <taxon>Bacteria</taxon>
        <taxon>Pseudomonadati</taxon>
        <taxon>Pseudomonadota</taxon>
        <taxon>Gammaproteobacteria</taxon>
        <taxon>Alteromonadales</taxon>
        <taxon>Pseudoalteromonadaceae</taxon>
        <taxon>Psychrosphaera</taxon>
    </lineage>
</organism>
<evidence type="ECO:0000256" key="1">
    <source>
        <dbReference type="SAM" id="Phobius"/>
    </source>
</evidence>
<accession>A0A2S7UWL8</accession>
<evidence type="ECO:0000313" key="2">
    <source>
        <dbReference type="EMBL" id="PQJ54394.1"/>
    </source>
</evidence>